<dbReference type="AlphaFoldDB" id="A0A0A3Y412"/>
<evidence type="ECO:0000313" key="2">
    <source>
        <dbReference type="Proteomes" id="UP000030377"/>
    </source>
</evidence>
<organism evidence="1 2">
    <name type="scientific">Bradyrhizobium japonicum</name>
    <dbReference type="NCBI Taxonomy" id="375"/>
    <lineage>
        <taxon>Bacteria</taxon>
        <taxon>Pseudomonadati</taxon>
        <taxon>Pseudomonadota</taxon>
        <taxon>Alphaproteobacteria</taxon>
        <taxon>Hyphomicrobiales</taxon>
        <taxon>Nitrobacteraceae</taxon>
        <taxon>Bradyrhizobium</taxon>
    </lineage>
</organism>
<gene>
    <name evidence="1" type="ORF">MA20_08475</name>
</gene>
<dbReference type="EMBL" id="JRPN01000005">
    <property type="protein sequence ID" value="KGT80091.1"/>
    <property type="molecule type" value="Genomic_DNA"/>
</dbReference>
<protein>
    <submittedName>
        <fullName evidence="1">Uncharacterized protein</fullName>
    </submittedName>
</protein>
<reference evidence="1 2" key="1">
    <citation type="submission" date="2014-09" db="EMBL/GenBank/DDBJ databases">
        <title>Draft genome of Bradyrhizobium japonicum Is-34.</title>
        <authorList>
            <person name="Tsurumaru H."/>
            <person name="Yamakawa T."/>
            <person name="Hashimoto S."/>
            <person name="Okizaki K."/>
            <person name="Kanesaki Y."/>
            <person name="Yoshikawa H."/>
            <person name="Yajima S."/>
        </authorList>
    </citation>
    <scope>NUCLEOTIDE SEQUENCE [LARGE SCALE GENOMIC DNA]</scope>
    <source>
        <strain evidence="1 2">Is-34</strain>
    </source>
</reference>
<dbReference type="RefSeq" id="WP_041954741.1">
    <property type="nucleotide sequence ID" value="NZ_JRPN01000005.1"/>
</dbReference>
<accession>A0A0A3Y412</accession>
<evidence type="ECO:0000313" key="1">
    <source>
        <dbReference type="EMBL" id="KGT80091.1"/>
    </source>
</evidence>
<sequence>MADQPQQTTTTKMVIPGYSEWLIAASKRVTIRARQFQTAFGAESGTVGRNDSNSAVIRLGGILRNDNFLAAMAEVAGTKLFPIA</sequence>
<proteinExistence type="predicted"/>
<name>A0A0A3Y412_BRAJP</name>
<dbReference type="Proteomes" id="UP000030377">
    <property type="component" value="Unassembled WGS sequence"/>
</dbReference>
<comment type="caution">
    <text evidence="1">The sequence shown here is derived from an EMBL/GenBank/DDBJ whole genome shotgun (WGS) entry which is preliminary data.</text>
</comment>